<evidence type="ECO:0000313" key="3">
    <source>
        <dbReference type="Proteomes" id="UP001560685"/>
    </source>
</evidence>
<dbReference type="EMBL" id="JBEHZE010000001">
    <property type="protein sequence ID" value="MEX6631935.1"/>
    <property type="molecule type" value="Genomic_DNA"/>
</dbReference>
<accession>A0ABV3YZI8</accession>
<dbReference type="InterPro" id="IPR000182">
    <property type="entry name" value="GNAT_dom"/>
</dbReference>
<organism evidence="2 3">
    <name type="scientific">Hyphococcus lacteus</name>
    <dbReference type="NCBI Taxonomy" id="3143536"/>
    <lineage>
        <taxon>Bacteria</taxon>
        <taxon>Pseudomonadati</taxon>
        <taxon>Pseudomonadota</taxon>
        <taxon>Alphaproteobacteria</taxon>
        <taxon>Parvularculales</taxon>
        <taxon>Parvularculaceae</taxon>
        <taxon>Hyphococcus</taxon>
    </lineage>
</organism>
<dbReference type="PROSITE" id="PS51186">
    <property type="entry name" value="GNAT"/>
    <property type="match status" value="1"/>
</dbReference>
<dbReference type="PANTHER" id="PTHR43792:SF16">
    <property type="entry name" value="N-ACETYLTRANSFERASE DOMAIN-CONTAINING PROTEIN"/>
    <property type="match status" value="1"/>
</dbReference>
<dbReference type="Proteomes" id="UP001560685">
    <property type="component" value="Unassembled WGS sequence"/>
</dbReference>
<dbReference type="InterPro" id="IPR016181">
    <property type="entry name" value="Acyl_CoA_acyltransferase"/>
</dbReference>
<comment type="caution">
    <text evidence="2">The sequence shown here is derived from an EMBL/GenBank/DDBJ whole genome shotgun (WGS) entry which is preliminary data.</text>
</comment>
<dbReference type="SUPFAM" id="SSF55729">
    <property type="entry name" value="Acyl-CoA N-acyltransferases (Nat)"/>
    <property type="match status" value="1"/>
</dbReference>
<reference evidence="2 3" key="1">
    <citation type="submission" date="2024-05" db="EMBL/GenBank/DDBJ databases">
        <title>Three bacterial strains, DH-69, EH-24, and ECK-19 isolated from coastal sediments.</title>
        <authorList>
            <person name="Ye Y.-Q."/>
            <person name="Du Z.-J."/>
        </authorList>
    </citation>
    <scope>NUCLEOTIDE SEQUENCE [LARGE SCALE GENOMIC DNA]</scope>
    <source>
        <strain evidence="2 3">ECK-19</strain>
    </source>
</reference>
<feature type="domain" description="N-acetyltransferase" evidence="1">
    <location>
        <begin position="18"/>
        <end position="179"/>
    </location>
</feature>
<evidence type="ECO:0000313" key="2">
    <source>
        <dbReference type="EMBL" id="MEX6631935.1"/>
    </source>
</evidence>
<protein>
    <submittedName>
        <fullName evidence="2">GNAT family N-acetyltransferase</fullName>
    </submittedName>
</protein>
<proteinExistence type="predicted"/>
<sequence length="179" mass="19970">MKIIQSDPPNNDICTERLTLRQPEKSHFVALQNIWADTKLLQFIGPPSTPEEVWARLLKYIGHWSTFGFGYWMVHETKTDHFLGEVGVAWQQRTTLPAHGDLPEAGWIFSPAAQGQGFASEALSAVLEYSGSRINSPGITCLIDPSNKASILLAERKGFKKFGTTLIGTNRINAYLRLI</sequence>
<dbReference type="Gene3D" id="3.40.630.30">
    <property type="match status" value="1"/>
</dbReference>
<dbReference type="PANTHER" id="PTHR43792">
    <property type="entry name" value="GNAT FAMILY, PUTATIVE (AFU_ORTHOLOGUE AFUA_3G00765)-RELATED-RELATED"/>
    <property type="match status" value="1"/>
</dbReference>
<dbReference type="RefSeq" id="WP_369311524.1">
    <property type="nucleotide sequence ID" value="NZ_JBEHZE010000001.1"/>
</dbReference>
<dbReference type="InterPro" id="IPR051531">
    <property type="entry name" value="N-acetyltransferase"/>
</dbReference>
<evidence type="ECO:0000259" key="1">
    <source>
        <dbReference type="PROSITE" id="PS51186"/>
    </source>
</evidence>
<gene>
    <name evidence="2" type="ORF">ABFZ84_00080</name>
</gene>
<keyword evidence="3" id="KW-1185">Reference proteome</keyword>
<name>A0ABV3YZI8_9PROT</name>
<dbReference type="Pfam" id="PF13302">
    <property type="entry name" value="Acetyltransf_3"/>
    <property type="match status" value="1"/>
</dbReference>